<keyword evidence="6" id="KW-0249">Electron transport</keyword>
<keyword evidence="8" id="KW-0472">Membrane</keyword>
<protein>
    <recommendedName>
        <fullName evidence="9">Defective in cullin neddylation protein</fullName>
    </recommendedName>
</protein>
<keyword evidence="5" id="KW-0999">Mitochondrion inner membrane</keyword>
<evidence type="ECO:0000313" key="11">
    <source>
        <dbReference type="EMBL" id="KAF9579640.1"/>
    </source>
</evidence>
<gene>
    <name evidence="11" type="ORF">BGW38_004027</name>
</gene>
<dbReference type="Gene3D" id="1.10.8.10">
    <property type="entry name" value="DNA helicase RuvA subunit, C-terminal domain"/>
    <property type="match status" value="1"/>
</dbReference>
<dbReference type="GO" id="GO:0032182">
    <property type="term" value="F:ubiquitin-like protein binding"/>
    <property type="evidence" value="ECO:0007669"/>
    <property type="project" value="TreeGrafter"/>
</dbReference>
<name>A0A9P6KCF5_9FUNG</name>
<accession>A0A9P6KCF5</accession>
<evidence type="ECO:0000256" key="3">
    <source>
        <dbReference type="ARBA" id="ARBA00022448"/>
    </source>
</evidence>
<keyword evidence="7" id="KW-0496">Mitochondrion</keyword>
<dbReference type="EMBL" id="JAABOA010002612">
    <property type="protein sequence ID" value="KAF9579640.1"/>
    <property type="molecule type" value="Genomic_DNA"/>
</dbReference>
<dbReference type="PANTHER" id="PTHR12281">
    <property type="entry name" value="RP42 RELATED"/>
    <property type="match status" value="1"/>
</dbReference>
<evidence type="ECO:0000256" key="5">
    <source>
        <dbReference type="ARBA" id="ARBA00022792"/>
    </source>
</evidence>
<dbReference type="GO" id="GO:0097602">
    <property type="term" value="F:cullin family protein binding"/>
    <property type="evidence" value="ECO:0007669"/>
    <property type="project" value="TreeGrafter"/>
</dbReference>
<dbReference type="GO" id="GO:0045116">
    <property type="term" value="P:protein neddylation"/>
    <property type="evidence" value="ECO:0007669"/>
    <property type="project" value="TreeGrafter"/>
</dbReference>
<dbReference type="OrthoDB" id="286637at2759"/>
<dbReference type="Pfam" id="PF03556">
    <property type="entry name" value="Cullin_binding"/>
    <property type="match status" value="1"/>
</dbReference>
<dbReference type="GO" id="GO:0005743">
    <property type="term" value="C:mitochondrial inner membrane"/>
    <property type="evidence" value="ECO:0007669"/>
    <property type="project" value="UniProtKB-SubCell"/>
</dbReference>
<dbReference type="Proteomes" id="UP000780801">
    <property type="component" value="Unassembled WGS sequence"/>
</dbReference>
<feature type="domain" description="DCUN1" evidence="10">
    <location>
        <begin position="79"/>
        <end position="265"/>
    </location>
</feature>
<dbReference type="GO" id="GO:0000151">
    <property type="term" value="C:ubiquitin ligase complex"/>
    <property type="evidence" value="ECO:0007669"/>
    <property type="project" value="TreeGrafter"/>
</dbReference>
<dbReference type="SUPFAM" id="SSF81531">
    <property type="entry name" value="Non-heme 11 kDa protein of cytochrome bc1 complex (Ubiquinol-cytochrome c reductase)"/>
    <property type="match status" value="1"/>
</dbReference>
<evidence type="ECO:0000256" key="4">
    <source>
        <dbReference type="ARBA" id="ARBA00022660"/>
    </source>
</evidence>
<dbReference type="InterPro" id="IPR023184">
    <property type="entry name" value="Ubol_cytC_Rdtase_hinge_dom"/>
</dbReference>
<organism evidence="11 12">
    <name type="scientific">Lunasporangiospora selenospora</name>
    <dbReference type="NCBI Taxonomy" id="979761"/>
    <lineage>
        <taxon>Eukaryota</taxon>
        <taxon>Fungi</taxon>
        <taxon>Fungi incertae sedis</taxon>
        <taxon>Mucoromycota</taxon>
        <taxon>Mortierellomycotina</taxon>
        <taxon>Mortierellomycetes</taxon>
        <taxon>Mortierellales</taxon>
        <taxon>Mortierellaceae</taxon>
        <taxon>Lunasporangiospora</taxon>
    </lineage>
</organism>
<comment type="similarity">
    <text evidence="2">Belongs to the UQCRH/QCR6 family.</text>
</comment>
<dbReference type="Gene3D" id="1.10.238.10">
    <property type="entry name" value="EF-hand"/>
    <property type="match status" value="1"/>
</dbReference>
<dbReference type="InterPro" id="IPR042460">
    <property type="entry name" value="DCN1-like_PONY"/>
</dbReference>
<dbReference type="Pfam" id="PF14555">
    <property type="entry name" value="UBA_4"/>
    <property type="match status" value="1"/>
</dbReference>
<evidence type="ECO:0000313" key="12">
    <source>
        <dbReference type="Proteomes" id="UP000780801"/>
    </source>
</evidence>
<keyword evidence="3" id="KW-0813">Transport</keyword>
<keyword evidence="12" id="KW-1185">Reference proteome</keyword>
<proteinExistence type="inferred from homology"/>
<comment type="subcellular location">
    <subcellularLocation>
        <location evidence="1">Mitochondrion inner membrane</location>
    </subcellularLocation>
</comment>
<evidence type="ECO:0000256" key="1">
    <source>
        <dbReference type="ARBA" id="ARBA00004273"/>
    </source>
</evidence>
<evidence type="ECO:0000256" key="2">
    <source>
        <dbReference type="ARBA" id="ARBA00006498"/>
    </source>
</evidence>
<dbReference type="Gene3D" id="1.10.238.200">
    <property type="entry name" value="Cullin, PONY binding domain"/>
    <property type="match status" value="1"/>
</dbReference>
<evidence type="ECO:0000259" key="10">
    <source>
        <dbReference type="PROSITE" id="PS51229"/>
    </source>
</evidence>
<dbReference type="InterPro" id="IPR036811">
    <property type="entry name" value="Ubol_cytC_Rdtase_hinge_dom_sf"/>
</dbReference>
<comment type="function">
    <text evidence="9">Neddylation of cullins play an essential role in the regulation of SCF-type complexes activity.</text>
</comment>
<dbReference type="GO" id="GO:0031624">
    <property type="term" value="F:ubiquitin conjugating enzyme binding"/>
    <property type="evidence" value="ECO:0007669"/>
    <property type="project" value="TreeGrafter"/>
</dbReference>
<feature type="non-terminal residue" evidence="11">
    <location>
        <position position="357"/>
    </location>
</feature>
<dbReference type="InterPro" id="IPR014764">
    <property type="entry name" value="DCN-prot"/>
</dbReference>
<reference evidence="11" key="1">
    <citation type="journal article" date="2020" name="Fungal Divers.">
        <title>Resolving the Mortierellaceae phylogeny through synthesis of multi-gene phylogenetics and phylogenomics.</title>
        <authorList>
            <person name="Vandepol N."/>
            <person name="Liber J."/>
            <person name="Desiro A."/>
            <person name="Na H."/>
            <person name="Kennedy M."/>
            <person name="Barry K."/>
            <person name="Grigoriev I.V."/>
            <person name="Miller A.N."/>
            <person name="O'Donnell K."/>
            <person name="Stajich J.E."/>
            <person name="Bonito G."/>
        </authorList>
    </citation>
    <scope>NUCLEOTIDE SEQUENCE</scope>
    <source>
        <strain evidence="11">KOD1015</strain>
    </source>
</reference>
<keyword evidence="4" id="KW-0679">Respiratory chain</keyword>
<evidence type="ECO:0000256" key="9">
    <source>
        <dbReference type="RuleBase" id="RU410713"/>
    </source>
</evidence>
<sequence>MESKNSLTVDQRQKVQTLCSITNMRQVGHDVMLCIESSAITVLKDCKWDIQVAVNNFYGNGAASSAARNSSNKVDATPVNVKQIEKIFEEFKDEPNLILVDGMEKFCVALDVDPTDVVMLVMAFHLKAERMCEFTRAGFVEGWTKLRCDTLEKMKDSIEVLRAQLKDDAIFKDVYQFSFSFGLSENQKSLPLEVAIPFWSLLLVDRFSRLEMWCDFVQNKYGRSISKDTWTLVLEFVNQVDSQFSNYDGEGAWPVLIDDNKDILHPNMLSFITDLFPAVYAEEEAVEEVIAEVEVAEEEEEEEPEDIKPDIEEACGETAACAPLKHHLEECARRVENGAHEDCIEELYHFLHCVNDC</sequence>
<dbReference type="PANTHER" id="PTHR12281:SF31">
    <property type="entry name" value="DCN1-LIKE PROTEIN 3"/>
    <property type="match status" value="1"/>
</dbReference>
<comment type="caution">
    <text evidence="11">The sequence shown here is derived from an EMBL/GenBank/DDBJ whole genome shotgun (WGS) entry which is preliminary data.</text>
</comment>
<dbReference type="FunFam" id="1.10.238.200:FF:000003">
    <property type="entry name" value="DCN1-like protein 3"/>
    <property type="match status" value="1"/>
</dbReference>
<evidence type="ECO:0000256" key="7">
    <source>
        <dbReference type="ARBA" id="ARBA00023128"/>
    </source>
</evidence>
<dbReference type="Gene3D" id="1.10.287.20">
    <property type="entry name" value="Ubiquinol-cytochrome C reductase hinge domain"/>
    <property type="match status" value="1"/>
</dbReference>
<evidence type="ECO:0000256" key="6">
    <source>
        <dbReference type="ARBA" id="ARBA00022982"/>
    </source>
</evidence>
<dbReference type="GO" id="GO:0005886">
    <property type="term" value="C:plasma membrane"/>
    <property type="evidence" value="ECO:0007669"/>
    <property type="project" value="UniProtKB-ARBA"/>
</dbReference>
<evidence type="ECO:0000256" key="8">
    <source>
        <dbReference type="ARBA" id="ARBA00023136"/>
    </source>
</evidence>
<dbReference type="Pfam" id="PF02320">
    <property type="entry name" value="UCR_hinge"/>
    <property type="match status" value="1"/>
</dbReference>
<dbReference type="AlphaFoldDB" id="A0A9P6KCF5"/>
<dbReference type="InterPro" id="IPR005176">
    <property type="entry name" value="PONY_dom"/>
</dbReference>
<dbReference type="PROSITE" id="PS51229">
    <property type="entry name" value="DCUN1"/>
    <property type="match status" value="1"/>
</dbReference>